<dbReference type="PRINTS" id="PR00502">
    <property type="entry name" value="NUDIXFAMILY"/>
</dbReference>
<dbReference type="Gene3D" id="3.90.79.10">
    <property type="entry name" value="Nucleoside Triphosphate Pyrophosphohydrolase"/>
    <property type="match status" value="1"/>
</dbReference>
<keyword evidence="2 3" id="KW-0378">Hydrolase</keyword>
<dbReference type="AlphaFoldDB" id="A0A6J4JRD4"/>
<dbReference type="CDD" id="cd04673">
    <property type="entry name" value="NUDIX_ADPRase"/>
    <property type="match status" value="1"/>
</dbReference>
<name>A0A6J4JRD4_9CHLR</name>
<reference evidence="5" key="1">
    <citation type="submission" date="2020-02" db="EMBL/GenBank/DDBJ databases">
        <authorList>
            <person name="Meier V. D."/>
        </authorList>
    </citation>
    <scope>NUCLEOTIDE SEQUENCE</scope>
    <source>
        <strain evidence="5">AVDCRST_MAG77</strain>
    </source>
</reference>
<dbReference type="GO" id="GO:0016787">
    <property type="term" value="F:hydrolase activity"/>
    <property type="evidence" value="ECO:0007669"/>
    <property type="project" value="UniProtKB-KW"/>
</dbReference>
<protein>
    <recommendedName>
        <fullName evidence="4">Nudix hydrolase domain-containing protein</fullName>
    </recommendedName>
</protein>
<gene>
    <name evidence="5" type="ORF">AVDCRST_MAG77-4242</name>
</gene>
<dbReference type="PROSITE" id="PS51462">
    <property type="entry name" value="NUDIX"/>
    <property type="match status" value="1"/>
</dbReference>
<proteinExistence type="inferred from homology"/>
<dbReference type="PROSITE" id="PS00893">
    <property type="entry name" value="NUDIX_BOX"/>
    <property type="match status" value="1"/>
</dbReference>
<dbReference type="Pfam" id="PF00293">
    <property type="entry name" value="NUDIX"/>
    <property type="match status" value="1"/>
</dbReference>
<evidence type="ECO:0000256" key="3">
    <source>
        <dbReference type="RuleBase" id="RU003476"/>
    </source>
</evidence>
<dbReference type="InterPro" id="IPR015797">
    <property type="entry name" value="NUDIX_hydrolase-like_dom_sf"/>
</dbReference>
<dbReference type="InterPro" id="IPR020084">
    <property type="entry name" value="NUDIX_hydrolase_CS"/>
</dbReference>
<dbReference type="EMBL" id="CADCTC010000225">
    <property type="protein sequence ID" value="CAA9285517.1"/>
    <property type="molecule type" value="Genomic_DNA"/>
</dbReference>
<dbReference type="SUPFAM" id="SSF55811">
    <property type="entry name" value="Nudix"/>
    <property type="match status" value="1"/>
</dbReference>
<comment type="similarity">
    <text evidence="1 3">Belongs to the Nudix hydrolase family.</text>
</comment>
<evidence type="ECO:0000256" key="1">
    <source>
        <dbReference type="ARBA" id="ARBA00005582"/>
    </source>
</evidence>
<dbReference type="PANTHER" id="PTHR43736:SF1">
    <property type="entry name" value="DIHYDRONEOPTERIN TRIPHOSPHATE DIPHOSPHATASE"/>
    <property type="match status" value="1"/>
</dbReference>
<evidence type="ECO:0000256" key="2">
    <source>
        <dbReference type="ARBA" id="ARBA00022801"/>
    </source>
</evidence>
<dbReference type="InterPro" id="IPR000086">
    <property type="entry name" value="NUDIX_hydrolase_dom"/>
</dbReference>
<dbReference type="InterPro" id="IPR020476">
    <property type="entry name" value="Nudix_hydrolase"/>
</dbReference>
<evidence type="ECO:0000313" key="5">
    <source>
        <dbReference type="EMBL" id="CAA9285517.1"/>
    </source>
</evidence>
<accession>A0A6J4JRD4</accession>
<dbReference type="PANTHER" id="PTHR43736">
    <property type="entry name" value="ADP-RIBOSE PYROPHOSPHATASE"/>
    <property type="match status" value="1"/>
</dbReference>
<evidence type="ECO:0000259" key="4">
    <source>
        <dbReference type="PROSITE" id="PS51462"/>
    </source>
</evidence>
<organism evidence="5">
    <name type="scientific">uncultured Chloroflexota bacterium</name>
    <dbReference type="NCBI Taxonomy" id="166587"/>
    <lineage>
        <taxon>Bacteria</taxon>
        <taxon>Bacillati</taxon>
        <taxon>Chloroflexota</taxon>
        <taxon>environmental samples</taxon>
    </lineage>
</organism>
<sequence>METAADRALDRTYPVRPWVGVGVVVVRDGKVLLIQRGRDPGRGLWAVPGGMVDLGETCEEAARREAKEETGLDVEVGEVFWAGEYIGRDAQGRVDYHNVLVDYLAQAPDGDPVSGDDAMDVRWFGPDDLDDVQLTASMWQLLEKLFGQSYAHR</sequence>
<feature type="domain" description="Nudix hydrolase" evidence="4">
    <location>
        <begin position="14"/>
        <end position="148"/>
    </location>
</feature>